<keyword evidence="1" id="KW-0812">Transmembrane</keyword>
<keyword evidence="1" id="KW-1133">Transmembrane helix</keyword>
<reference evidence="3 4" key="1">
    <citation type="submission" date="2017-04" db="EMBL/GenBank/DDBJ databases">
        <authorList>
            <person name="Afonso C.L."/>
            <person name="Miller P.J."/>
            <person name="Scott M.A."/>
            <person name="Spackman E."/>
            <person name="Goraichik I."/>
            <person name="Dimitrov K.M."/>
            <person name="Suarez D.L."/>
            <person name="Swayne D.E."/>
        </authorList>
    </citation>
    <scope>NUCLEOTIDE SEQUENCE [LARGE SCALE GENOMIC DNA]</scope>
    <source>
        <strain evidence="3 4">KR-140</strain>
    </source>
</reference>
<dbReference type="STRING" id="695939.SAMN00790413_00932"/>
<proteinExistence type="predicted"/>
<dbReference type="RefSeq" id="WP_084048512.1">
    <property type="nucleotide sequence ID" value="NZ_FWWU01000009.1"/>
</dbReference>
<dbReference type="OrthoDB" id="71218at2"/>
<evidence type="ECO:0000259" key="2">
    <source>
        <dbReference type="Pfam" id="PF14340"/>
    </source>
</evidence>
<dbReference type="EMBL" id="FWWU01000009">
    <property type="protein sequence ID" value="SMB90914.1"/>
    <property type="molecule type" value="Genomic_DNA"/>
</dbReference>
<evidence type="ECO:0000256" key="1">
    <source>
        <dbReference type="SAM" id="Phobius"/>
    </source>
</evidence>
<evidence type="ECO:0000313" key="3">
    <source>
        <dbReference type="EMBL" id="SMB90914.1"/>
    </source>
</evidence>
<gene>
    <name evidence="3" type="ORF">SAMN00790413_00932</name>
</gene>
<keyword evidence="1" id="KW-0472">Membrane</keyword>
<feature type="transmembrane region" description="Helical" evidence="1">
    <location>
        <begin position="114"/>
        <end position="139"/>
    </location>
</feature>
<dbReference type="AlphaFoldDB" id="A0A1W1VD86"/>
<feature type="domain" description="DUF4395" evidence="2">
    <location>
        <begin position="15"/>
        <end position="143"/>
    </location>
</feature>
<sequence length="168" mass="17852">MTAPSSPHPAETHTDLSALRFNQFSVVGVTALGLALQAPLLPLTLGGAMLLGALRPQQSPLRAAYRMLGARLGLRPDVVEEDPRAHHFAQGVGGTFLLASGSATLAGAPVTGAALGLGVILLAVLNLSRKICVGCLMYFQYLRLRRLQNTPLLHRRSHLRPRVKGPTP</sequence>
<organism evidence="3 4">
    <name type="scientific">Deinococcus hopiensis KR-140</name>
    <dbReference type="NCBI Taxonomy" id="695939"/>
    <lineage>
        <taxon>Bacteria</taxon>
        <taxon>Thermotogati</taxon>
        <taxon>Deinococcota</taxon>
        <taxon>Deinococci</taxon>
        <taxon>Deinococcales</taxon>
        <taxon>Deinococcaceae</taxon>
        <taxon>Deinococcus</taxon>
    </lineage>
</organism>
<dbReference type="Pfam" id="PF14340">
    <property type="entry name" value="DUF4395"/>
    <property type="match status" value="1"/>
</dbReference>
<accession>A0A1W1VD86</accession>
<dbReference type="InterPro" id="IPR025508">
    <property type="entry name" value="DUF4395"/>
</dbReference>
<keyword evidence="4" id="KW-1185">Reference proteome</keyword>
<name>A0A1W1VD86_9DEIO</name>
<feature type="transmembrane region" description="Helical" evidence="1">
    <location>
        <begin position="26"/>
        <end position="54"/>
    </location>
</feature>
<evidence type="ECO:0000313" key="4">
    <source>
        <dbReference type="Proteomes" id="UP000192582"/>
    </source>
</evidence>
<protein>
    <recommendedName>
        <fullName evidence="2">DUF4395 domain-containing protein</fullName>
    </recommendedName>
</protein>
<dbReference type="Proteomes" id="UP000192582">
    <property type="component" value="Unassembled WGS sequence"/>
</dbReference>